<dbReference type="GeneID" id="70130870"/>
<sequence length="587" mass="66508">MRNLAYRMGRTIRQYRALQKRTSKPSALTRNHLNAALDEWKVHVKNVWDDEEARNDVTVIPVKLGKPNGVIERVDVKNKNKDSECTTTVFKEIRDGIIDDMVKNRVMLYPSRRALYTDRHRFMGEFYERANIWSWGSEPIRQRHSPYRRERYFDMRRWPLNRQPNEEMRTKITTRADEDPDMQAVSGFYKYNIKVGPVPMIPAQSDVVSKLIHLLGDPDKEIVAEQLIHSLSKEVVKIVKQVNEASGTGWEFRVAPPGARIAGTVNKTANITSAITRLRPIVRPKQIFIPGPAVFPMGDTLLQQVKLSQDLERILDPKPTGVTSSFTEFFRDWLAPAERVPLLPEIDLSKTPSTSRLNLKRKVNTAFVTADGRAPKKQKTSTLCSQGSRRSNNVDSGGGRGHPSDSGTGPESDTDTHMSDILGYDHVIPARGNTSQSKKRKDDTFQVNIETDLEDVMKMNISRRKTNGRKINSGGKPVINFSGHYHRGDHYDHDHDDDHHGETTSFTSRPNARVRRAHIQQPIIHYPSATPAPVNPIKAGPSVAPLPRLAMTSRRGPLDTSSTSKSARIMQERTDSEYDEGFPNELF</sequence>
<dbReference type="OrthoDB" id="5422628at2759"/>
<evidence type="ECO:0000313" key="2">
    <source>
        <dbReference type="EMBL" id="KAH6657110.1"/>
    </source>
</evidence>
<organism evidence="2 3">
    <name type="scientific">Truncatella angustata</name>
    <dbReference type="NCBI Taxonomy" id="152316"/>
    <lineage>
        <taxon>Eukaryota</taxon>
        <taxon>Fungi</taxon>
        <taxon>Dikarya</taxon>
        <taxon>Ascomycota</taxon>
        <taxon>Pezizomycotina</taxon>
        <taxon>Sordariomycetes</taxon>
        <taxon>Xylariomycetidae</taxon>
        <taxon>Amphisphaeriales</taxon>
        <taxon>Sporocadaceae</taxon>
        <taxon>Truncatella</taxon>
    </lineage>
</organism>
<evidence type="ECO:0000313" key="3">
    <source>
        <dbReference type="Proteomes" id="UP000758603"/>
    </source>
</evidence>
<feature type="compositionally biased region" description="Polar residues" evidence="1">
    <location>
        <begin position="380"/>
        <end position="395"/>
    </location>
</feature>
<dbReference type="EMBL" id="JAGPXC010000002">
    <property type="protein sequence ID" value="KAH6657110.1"/>
    <property type="molecule type" value="Genomic_DNA"/>
</dbReference>
<dbReference type="RefSeq" id="XP_045961344.1">
    <property type="nucleotide sequence ID" value="XM_046101978.1"/>
</dbReference>
<comment type="caution">
    <text evidence="2">The sequence shown here is derived from an EMBL/GenBank/DDBJ whole genome shotgun (WGS) entry which is preliminary data.</text>
</comment>
<dbReference type="AlphaFoldDB" id="A0A9P9A1L9"/>
<accession>A0A9P9A1L9</accession>
<protein>
    <submittedName>
        <fullName evidence="2">Uncharacterized protein</fullName>
    </submittedName>
</protein>
<feature type="region of interest" description="Disordered" evidence="1">
    <location>
        <begin position="369"/>
        <end position="419"/>
    </location>
</feature>
<dbReference type="Proteomes" id="UP000758603">
    <property type="component" value="Unassembled WGS sequence"/>
</dbReference>
<name>A0A9P9A1L9_9PEZI</name>
<feature type="compositionally biased region" description="Acidic residues" evidence="1">
    <location>
        <begin position="577"/>
        <end position="587"/>
    </location>
</feature>
<evidence type="ECO:0000256" key="1">
    <source>
        <dbReference type="SAM" id="MobiDB-lite"/>
    </source>
</evidence>
<reference evidence="2" key="1">
    <citation type="journal article" date="2021" name="Nat. Commun.">
        <title>Genetic determinants of endophytism in the Arabidopsis root mycobiome.</title>
        <authorList>
            <person name="Mesny F."/>
            <person name="Miyauchi S."/>
            <person name="Thiergart T."/>
            <person name="Pickel B."/>
            <person name="Atanasova L."/>
            <person name="Karlsson M."/>
            <person name="Huettel B."/>
            <person name="Barry K.W."/>
            <person name="Haridas S."/>
            <person name="Chen C."/>
            <person name="Bauer D."/>
            <person name="Andreopoulos W."/>
            <person name="Pangilinan J."/>
            <person name="LaButti K."/>
            <person name="Riley R."/>
            <person name="Lipzen A."/>
            <person name="Clum A."/>
            <person name="Drula E."/>
            <person name="Henrissat B."/>
            <person name="Kohler A."/>
            <person name="Grigoriev I.V."/>
            <person name="Martin F.M."/>
            <person name="Hacquard S."/>
        </authorList>
    </citation>
    <scope>NUCLEOTIDE SEQUENCE</scope>
    <source>
        <strain evidence="2">MPI-SDFR-AT-0073</strain>
    </source>
</reference>
<proteinExistence type="predicted"/>
<feature type="region of interest" description="Disordered" evidence="1">
    <location>
        <begin position="550"/>
        <end position="587"/>
    </location>
</feature>
<keyword evidence="3" id="KW-1185">Reference proteome</keyword>
<gene>
    <name evidence="2" type="ORF">BKA67DRAFT_554269</name>
</gene>